<dbReference type="Proteomes" id="UP000053573">
    <property type="component" value="Unassembled WGS sequence"/>
</dbReference>
<feature type="non-terminal residue" evidence="2">
    <location>
        <position position="1"/>
    </location>
</feature>
<dbReference type="EMBL" id="LDEV01000487">
    <property type="protein sequence ID" value="KLJ13111.1"/>
    <property type="molecule type" value="Genomic_DNA"/>
</dbReference>
<gene>
    <name evidence="2" type="ORF">EMPG_11930</name>
</gene>
<protein>
    <submittedName>
        <fullName evidence="2">Uncharacterized protein</fullName>
    </submittedName>
</protein>
<evidence type="ECO:0000256" key="1">
    <source>
        <dbReference type="SAM" id="MobiDB-lite"/>
    </source>
</evidence>
<accession>A0A0H1BVM4</accession>
<keyword evidence="3" id="KW-1185">Reference proteome</keyword>
<organism evidence="2 3">
    <name type="scientific">Blastomyces silverae</name>
    <dbReference type="NCBI Taxonomy" id="2060906"/>
    <lineage>
        <taxon>Eukaryota</taxon>
        <taxon>Fungi</taxon>
        <taxon>Dikarya</taxon>
        <taxon>Ascomycota</taxon>
        <taxon>Pezizomycotina</taxon>
        <taxon>Eurotiomycetes</taxon>
        <taxon>Eurotiomycetidae</taxon>
        <taxon>Onygenales</taxon>
        <taxon>Ajellomycetaceae</taxon>
        <taxon>Blastomyces</taxon>
    </lineage>
</organism>
<evidence type="ECO:0000313" key="2">
    <source>
        <dbReference type="EMBL" id="KLJ13111.1"/>
    </source>
</evidence>
<name>A0A0H1BVM4_9EURO</name>
<reference evidence="3" key="1">
    <citation type="journal article" date="2015" name="PLoS Genet.">
        <title>The dynamic genome and transcriptome of the human fungal pathogen Blastomyces and close relative Emmonsia.</title>
        <authorList>
            <person name="Munoz J.F."/>
            <person name="Gauthier G.M."/>
            <person name="Desjardins C.A."/>
            <person name="Gallo J.E."/>
            <person name="Holder J."/>
            <person name="Sullivan T.D."/>
            <person name="Marty A.J."/>
            <person name="Carmen J.C."/>
            <person name="Chen Z."/>
            <person name="Ding L."/>
            <person name="Gujja S."/>
            <person name="Magrini V."/>
            <person name="Misas E."/>
            <person name="Mitreva M."/>
            <person name="Priest M."/>
            <person name="Saif S."/>
            <person name="Whiston E.A."/>
            <person name="Young S."/>
            <person name="Zeng Q."/>
            <person name="Goldman W.E."/>
            <person name="Mardis E.R."/>
            <person name="Taylor J.W."/>
            <person name="McEwen J.G."/>
            <person name="Clay O.K."/>
            <person name="Klein B.S."/>
            <person name="Cuomo C.A."/>
        </authorList>
    </citation>
    <scope>NUCLEOTIDE SEQUENCE [LARGE SCALE GENOMIC DNA]</scope>
    <source>
        <strain evidence="3">UAMH 139</strain>
    </source>
</reference>
<dbReference type="AlphaFoldDB" id="A0A0H1BVM4"/>
<evidence type="ECO:0000313" key="3">
    <source>
        <dbReference type="Proteomes" id="UP000053573"/>
    </source>
</evidence>
<sequence>SKPPVRRRCRLERKIYSSTASTTTPFPAETQNTTQRAKHNFFLPESIIPPPFSPCVSPSTSLRLPVIRPLERPLFCPISPTLPPPSPPPPLPPTTTTNNYNKASPDFPGPHSPSSAPRARTVTVAVIFIPL</sequence>
<comment type="caution">
    <text evidence="2">The sequence shown here is derived from an EMBL/GenBank/DDBJ whole genome shotgun (WGS) entry which is preliminary data.</text>
</comment>
<feature type="compositionally biased region" description="Pro residues" evidence="1">
    <location>
        <begin position="80"/>
        <end position="93"/>
    </location>
</feature>
<proteinExistence type="predicted"/>
<feature type="region of interest" description="Disordered" evidence="1">
    <location>
        <begin position="78"/>
        <end position="117"/>
    </location>
</feature>